<dbReference type="SMART" id="SM00448">
    <property type="entry name" value="REC"/>
    <property type="match status" value="1"/>
</dbReference>
<dbReference type="InterPro" id="IPR039420">
    <property type="entry name" value="WalR-like"/>
</dbReference>
<evidence type="ECO:0000259" key="4">
    <source>
        <dbReference type="PROSITE" id="PS50110"/>
    </source>
</evidence>
<feature type="DNA-binding region" description="OmpR/PhoB-type" evidence="3">
    <location>
        <begin position="125"/>
        <end position="223"/>
    </location>
</feature>
<comment type="caution">
    <text evidence="6">The sequence shown here is derived from an EMBL/GenBank/DDBJ whole genome shotgun (WGS) entry which is preliminary data.</text>
</comment>
<proteinExistence type="predicted"/>
<organism evidence="6 7">
    <name type="scientific">Terriglobus aquaticus</name>
    <dbReference type="NCBI Taxonomy" id="940139"/>
    <lineage>
        <taxon>Bacteria</taxon>
        <taxon>Pseudomonadati</taxon>
        <taxon>Acidobacteriota</taxon>
        <taxon>Terriglobia</taxon>
        <taxon>Terriglobales</taxon>
        <taxon>Acidobacteriaceae</taxon>
        <taxon>Terriglobus</taxon>
    </lineage>
</organism>
<feature type="domain" description="OmpR/PhoB-type" evidence="5">
    <location>
        <begin position="125"/>
        <end position="223"/>
    </location>
</feature>
<accession>A0ABW9KNJ4</accession>
<dbReference type="Gene3D" id="1.10.10.10">
    <property type="entry name" value="Winged helix-like DNA-binding domain superfamily/Winged helix DNA-binding domain"/>
    <property type="match status" value="1"/>
</dbReference>
<dbReference type="SMART" id="SM00862">
    <property type="entry name" value="Trans_reg_C"/>
    <property type="match status" value="1"/>
</dbReference>
<dbReference type="Proteomes" id="UP001634747">
    <property type="component" value="Unassembled WGS sequence"/>
</dbReference>
<keyword evidence="1 3" id="KW-0238">DNA-binding</keyword>
<keyword evidence="7" id="KW-1185">Reference proteome</keyword>
<dbReference type="PROSITE" id="PS51755">
    <property type="entry name" value="OMPR_PHOB"/>
    <property type="match status" value="1"/>
</dbReference>
<name>A0ABW9KNJ4_9BACT</name>
<evidence type="ECO:0000259" key="5">
    <source>
        <dbReference type="PROSITE" id="PS51755"/>
    </source>
</evidence>
<dbReference type="EMBL" id="JBJYXY010000001">
    <property type="protein sequence ID" value="MFN2976480.1"/>
    <property type="molecule type" value="Genomic_DNA"/>
</dbReference>
<dbReference type="InterPro" id="IPR011006">
    <property type="entry name" value="CheY-like_superfamily"/>
</dbReference>
<dbReference type="PROSITE" id="PS50110">
    <property type="entry name" value="RESPONSE_REGULATORY"/>
    <property type="match status" value="1"/>
</dbReference>
<dbReference type="Gene3D" id="3.40.50.2300">
    <property type="match status" value="1"/>
</dbReference>
<dbReference type="PANTHER" id="PTHR48111:SF36">
    <property type="entry name" value="TRANSCRIPTIONAL REGULATORY PROTEIN CUTR"/>
    <property type="match status" value="1"/>
</dbReference>
<feature type="domain" description="Response regulatory" evidence="4">
    <location>
        <begin position="2"/>
        <end position="117"/>
    </location>
</feature>
<dbReference type="InterPro" id="IPR001867">
    <property type="entry name" value="OmpR/PhoB-type_DNA-bd"/>
</dbReference>
<evidence type="ECO:0000313" key="6">
    <source>
        <dbReference type="EMBL" id="MFN2976480.1"/>
    </source>
</evidence>
<dbReference type="Pfam" id="PF00072">
    <property type="entry name" value="Response_reg"/>
    <property type="match status" value="1"/>
</dbReference>
<protein>
    <submittedName>
        <fullName evidence="6">Response regulator transcription factor</fullName>
    </submittedName>
</protein>
<dbReference type="InterPro" id="IPR036388">
    <property type="entry name" value="WH-like_DNA-bd_sf"/>
</dbReference>
<gene>
    <name evidence="6" type="ORF">ACK2TP_11960</name>
</gene>
<keyword evidence="2" id="KW-0597">Phosphoprotein</keyword>
<dbReference type="RefSeq" id="WP_263412044.1">
    <property type="nucleotide sequence ID" value="NZ_BAABBH010000001.1"/>
</dbReference>
<reference evidence="6 7" key="1">
    <citation type="submission" date="2024-12" db="EMBL/GenBank/DDBJ databases">
        <authorList>
            <person name="Lee Y."/>
        </authorList>
    </citation>
    <scope>NUCLEOTIDE SEQUENCE [LARGE SCALE GENOMIC DNA]</scope>
    <source>
        <strain evidence="6 7">03SUJ4</strain>
    </source>
</reference>
<dbReference type="Pfam" id="PF00486">
    <property type="entry name" value="Trans_reg_C"/>
    <property type="match status" value="1"/>
</dbReference>
<dbReference type="SUPFAM" id="SSF52172">
    <property type="entry name" value="CheY-like"/>
    <property type="match status" value="1"/>
</dbReference>
<feature type="modified residue" description="4-aspartylphosphate" evidence="2">
    <location>
        <position position="52"/>
    </location>
</feature>
<dbReference type="PANTHER" id="PTHR48111">
    <property type="entry name" value="REGULATOR OF RPOS"/>
    <property type="match status" value="1"/>
</dbReference>
<evidence type="ECO:0000256" key="2">
    <source>
        <dbReference type="PROSITE-ProRule" id="PRU00169"/>
    </source>
</evidence>
<evidence type="ECO:0000256" key="1">
    <source>
        <dbReference type="ARBA" id="ARBA00023125"/>
    </source>
</evidence>
<sequence length="225" mass="25103">MRVLVVDDEVRLAENVARALREGPGYAVDVAHDGADAVQLCGSNLYDLVVLDLMIPKVSGDEVVRRMRAARHTSPILVLTARTEVGKTIDLLNLGADDYMTKPFDLGELIARAGALIRRGKGASEPALRFGVVQLHTSEQTVQVNGSRVDLSPTEYRILEYLMFRPRAVISKRELLEHLYDFTWEHHSNVVEAHVSNLRKKLRIAANVDLLQTLRGRGYRLAEAP</sequence>
<dbReference type="InterPro" id="IPR001789">
    <property type="entry name" value="Sig_transdc_resp-reg_receiver"/>
</dbReference>
<dbReference type="CDD" id="cd00383">
    <property type="entry name" value="trans_reg_C"/>
    <property type="match status" value="1"/>
</dbReference>
<evidence type="ECO:0000313" key="7">
    <source>
        <dbReference type="Proteomes" id="UP001634747"/>
    </source>
</evidence>
<evidence type="ECO:0000256" key="3">
    <source>
        <dbReference type="PROSITE-ProRule" id="PRU01091"/>
    </source>
</evidence>